<dbReference type="InterPro" id="IPR037181">
    <property type="entry name" value="SUFU_N"/>
</dbReference>
<dbReference type="eggNOG" id="COG4282">
    <property type="taxonomic scope" value="Bacteria"/>
</dbReference>
<name>A0A1M6CWR6_9BACE</name>
<dbReference type="InterPro" id="IPR019734">
    <property type="entry name" value="TPR_rpt"/>
</dbReference>
<dbReference type="SMART" id="SM00028">
    <property type="entry name" value="TPR"/>
    <property type="match status" value="2"/>
</dbReference>
<dbReference type="RefSeq" id="WP_073312992.1">
    <property type="nucleotide sequence ID" value="NZ_FQZN01000005.1"/>
</dbReference>
<gene>
    <name evidence="3" type="ORF">SAMN05444350_10594</name>
</gene>
<dbReference type="EMBL" id="FQZN01000005">
    <property type="protein sequence ID" value="SHI65515.1"/>
    <property type="molecule type" value="Genomic_DNA"/>
</dbReference>
<evidence type="ECO:0000256" key="1">
    <source>
        <dbReference type="PROSITE-ProRule" id="PRU00339"/>
    </source>
</evidence>
<dbReference type="AlphaFoldDB" id="A0A1M6CWR6"/>
<organism evidence="3 4">
    <name type="scientific">Bacteroides stercorirosoris</name>
    <dbReference type="NCBI Taxonomy" id="871324"/>
    <lineage>
        <taxon>Bacteria</taxon>
        <taxon>Pseudomonadati</taxon>
        <taxon>Bacteroidota</taxon>
        <taxon>Bacteroidia</taxon>
        <taxon>Bacteroidales</taxon>
        <taxon>Bacteroidaceae</taxon>
        <taxon>Bacteroides</taxon>
    </lineage>
</organism>
<dbReference type="Gene3D" id="1.25.40.10">
    <property type="entry name" value="Tetratricopeptide repeat domain"/>
    <property type="match status" value="1"/>
</dbReference>
<dbReference type="InterPro" id="IPR020941">
    <property type="entry name" value="SUFU-like_domain"/>
</dbReference>
<evidence type="ECO:0000259" key="2">
    <source>
        <dbReference type="Pfam" id="PF05076"/>
    </source>
</evidence>
<protein>
    <submittedName>
        <fullName evidence="3">Tetratricopeptide repeat-containing protein</fullName>
    </submittedName>
</protein>
<keyword evidence="4" id="KW-1185">Reference proteome</keyword>
<proteinExistence type="predicted"/>
<evidence type="ECO:0000313" key="4">
    <source>
        <dbReference type="Proteomes" id="UP000184192"/>
    </source>
</evidence>
<dbReference type="GeneID" id="92711324"/>
<feature type="domain" description="Suppressor of fused-like" evidence="2">
    <location>
        <begin position="562"/>
        <end position="727"/>
    </location>
</feature>
<dbReference type="PROSITE" id="PS50005">
    <property type="entry name" value="TPR"/>
    <property type="match status" value="1"/>
</dbReference>
<dbReference type="SUPFAM" id="SSF48452">
    <property type="entry name" value="TPR-like"/>
    <property type="match status" value="1"/>
</dbReference>
<dbReference type="InterPro" id="IPR011990">
    <property type="entry name" value="TPR-like_helical_dom_sf"/>
</dbReference>
<dbReference type="PROSITE" id="PS50293">
    <property type="entry name" value="TPR_REGION"/>
    <property type="match status" value="1"/>
</dbReference>
<dbReference type="Proteomes" id="UP000184192">
    <property type="component" value="Unassembled WGS sequence"/>
</dbReference>
<reference evidence="4" key="1">
    <citation type="submission" date="2016-11" db="EMBL/GenBank/DDBJ databases">
        <authorList>
            <person name="Varghese N."/>
            <person name="Submissions S."/>
        </authorList>
    </citation>
    <scope>NUCLEOTIDE SEQUENCE [LARGE SCALE GENOMIC DNA]</scope>
    <source>
        <strain evidence="4">DSM 26884</strain>
    </source>
</reference>
<sequence length="741" mass="85911">MSIGFRLTTKCKNVSSFQKLLDVVAARHEVSVSHTEDYSELSVCRLGNIFFNYEPTEDETVIIGDCQTNLLGAGFHKAAIDIVDEVMELRDFPFEVEDDTEYYEHRDFERMRSEHFYHWLNAIVELCQERMSKDGSMYAICWDCHKYMPREVEGTVVSPFGRIRPEHFVERIKTEGIEALANEFLMWNNKERDALFYRNTALSALWEDCYFMPSARSDEDEEINSFIIKNLETAAGMDASLPFPKEDYLQLCRLAEKEPIDVSALPDYVCEFSIGYRKGWVTYTLGNLKFSLPGNYLYFEEDDFRGYYDGENEDWHIVRLLACSVPDDEVSYMEEDAPVLVKEKNFKNGKCRLYNLGRGKDSDEYVFQCQAITEHQFSLFTISCKGKNEATVFSAEFIEHLEATKMSNHDELFKKIEQWNEEDEEQKIIDAILEIPEGERETELTGLLARAYNNLGSFQEALNCLSTIEEECKEDALWFYRVGYAHYYLNQLDKAQEAFERSLELDPDDEDAKEYIENCKNGVSPYRMELYEEEEKDALNAHLEKFFGHSDHVFHEIVSPDIHVDIYIIEPTAERNYYTLVTLGMGAHWMNVPYELAEYKLERAELLIYLPADWDIQGDDEKYYWPLRWLKILARLPLEQDTWLGWGHTVPNGGPFAENTLLSGVLLINPEDVEDGAAVCQLPNGEEVNFYQVIPLYEEEMNFKIAKGAEALLGKMGGVNAVVDINRANVCAGFKLPKRRR</sequence>
<dbReference type="SUPFAM" id="SSF103359">
    <property type="entry name" value="Suppressor of Fused, N-terminal domain"/>
    <property type="match status" value="1"/>
</dbReference>
<dbReference type="Pfam" id="PF05076">
    <property type="entry name" value="SUFU"/>
    <property type="match status" value="1"/>
</dbReference>
<feature type="repeat" description="TPR" evidence="1">
    <location>
        <begin position="476"/>
        <end position="509"/>
    </location>
</feature>
<accession>A0A1M6CWR6</accession>
<keyword evidence="1" id="KW-0802">TPR repeat</keyword>
<evidence type="ECO:0000313" key="3">
    <source>
        <dbReference type="EMBL" id="SHI65515.1"/>
    </source>
</evidence>
<dbReference type="Pfam" id="PF00515">
    <property type="entry name" value="TPR_1"/>
    <property type="match status" value="1"/>
</dbReference>